<accession>A0A7S2ECR7</accession>
<organism evidence="2">
    <name type="scientific">Ditylum brightwellii</name>
    <dbReference type="NCBI Taxonomy" id="49249"/>
    <lineage>
        <taxon>Eukaryota</taxon>
        <taxon>Sar</taxon>
        <taxon>Stramenopiles</taxon>
        <taxon>Ochrophyta</taxon>
        <taxon>Bacillariophyta</taxon>
        <taxon>Mediophyceae</taxon>
        <taxon>Lithodesmiophycidae</taxon>
        <taxon>Lithodesmiales</taxon>
        <taxon>Lithodesmiaceae</taxon>
        <taxon>Ditylum</taxon>
    </lineage>
</organism>
<feature type="transmembrane region" description="Helical" evidence="1">
    <location>
        <begin position="248"/>
        <end position="271"/>
    </location>
</feature>
<feature type="transmembrane region" description="Helical" evidence="1">
    <location>
        <begin position="315"/>
        <end position="332"/>
    </location>
</feature>
<gene>
    <name evidence="2" type="ORF">DBRI1063_LOCUS9908</name>
</gene>
<proteinExistence type="predicted"/>
<keyword evidence="1" id="KW-1133">Transmembrane helix</keyword>
<evidence type="ECO:0000256" key="1">
    <source>
        <dbReference type="SAM" id="Phobius"/>
    </source>
</evidence>
<keyword evidence="1" id="KW-0812">Transmembrane</keyword>
<protein>
    <submittedName>
        <fullName evidence="2">Uncharacterized protein</fullName>
    </submittedName>
</protein>
<dbReference type="AlphaFoldDB" id="A0A7S2ECR7"/>
<dbReference type="EMBL" id="HBGN01015436">
    <property type="protein sequence ID" value="CAD9327846.1"/>
    <property type="molecule type" value="Transcribed_RNA"/>
</dbReference>
<keyword evidence="1" id="KW-0472">Membrane</keyword>
<evidence type="ECO:0000313" key="2">
    <source>
        <dbReference type="EMBL" id="CAD9327846.1"/>
    </source>
</evidence>
<feature type="transmembrane region" description="Helical" evidence="1">
    <location>
        <begin position="283"/>
        <end position="303"/>
    </location>
</feature>
<feature type="transmembrane region" description="Helical" evidence="1">
    <location>
        <begin position="171"/>
        <end position="191"/>
    </location>
</feature>
<name>A0A7S2ECR7_9STRA</name>
<feature type="transmembrane region" description="Helical" evidence="1">
    <location>
        <begin position="198"/>
        <end position="214"/>
    </location>
</feature>
<reference evidence="2" key="1">
    <citation type="submission" date="2021-01" db="EMBL/GenBank/DDBJ databases">
        <authorList>
            <person name="Corre E."/>
            <person name="Pelletier E."/>
            <person name="Niang G."/>
            <person name="Scheremetjew M."/>
            <person name="Finn R."/>
            <person name="Kale V."/>
            <person name="Holt S."/>
            <person name="Cochrane G."/>
            <person name="Meng A."/>
            <person name="Brown T."/>
            <person name="Cohen L."/>
        </authorList>
    </citation>
    <scope>NUCLEOTIDE SEQUENCE</scope>
    <source>
        <strain evidence="2">Pop2</strain>
    </source>
</reference>
<sequence>MIKTLSLGTVECPSTCTPKPEVKSILDKCYICDGFCISDPESPTLNSHMLSLYVDLLMTALLLIFKGKREDEFEELKLDSYFISTKKIWSIAGHGSAHLGLSLIKSSAQKSRYAGMTAKTSTFALLLISHFVRESDLLKVKKSLGILGTKGDDEDSILATNRGHTKSLNKIVAPFLAPIVITQTLMAGVGSKQNTTPIWNYLIFGGAAFVFFVAGNPPNVSSWYSAIAAVMLTLVSDRLPKPDNPLDFGAGFVLIFTSAYVYSAIAQMFFWDKEERRKAAVPYAITSWASGLLTTLVGWALALRCSALKEFGGHVLYDLSIPLSYFIIYYLTANWKK</sequence>